<dbReference type="Pfam" id="PF07715">
    <property type="entry name" value="Plug"/>
    <property type="match status" value="1"/>
</dbReference>
<feature type="domain" description="TonB-dependent receptor-like beta-barrel" evidence="13">
    <location>
        <begin position="187"/>
        <end position="599"/>
    </location>
</feature>
<evidence type="ECO:0000259" key="14">
    <source>
        <dbReference type="Pfam" id="PF07715"/>
    </source>
</evidence>
<keyword evidence="3 10" id="KW-1134">Transmembrane beta strand</keyword>
<dbReference type="AlphaFoldDB" id="A0A4V3D4T8"/>
<dbReference type="InterPro" id="IPR000531">
    <property type="entry name" value="Beta-barrel_TonB"/>
</dbReference>
<dbReference type="PANTHER" id="PTHR30069">
    <property type="entry name" value="TONB-DEPENDENT OUTER MEMBRANE RECEPTOR"/>
    <property type="match status" value="1"/>
</dbReference>
<dbReference type="Proteomes" id="UP000294575">
    <property type="component" value="Unassembled WGS sequence"/>
</dbReference>
<keyword evidence="9 10" id="KW-0998">Cell outer membrane</keyword>
<evidence type="ECO:0000256" key="10">
    <source>
        <dbReference type="PROSITE-ProRule" id="PRU01360"/>
    </source>
</evidence>
<evidence type="ECO:0000256" key="2">
    <source>
        <dbReference type="ARBA" id="ARBA00022448"/>
    </source>
</evidence>
<sequence length="638" mass="70503">MKLSRLALAVAALPLVASAATDLDTEAALKLSDTVITANRGAQSKADTTAAVSVFTREDIDRLQPVNVADLLNRVPGVQIRQNGGRGSATGVFIRGTSTAQTLVLIDGVRVGSATAGGANGALEHLNIDQIERVEVLRGSRSAVYGADAIGGVIQIFTRRGDGQGLTPRVRYAIGNKGVQERSIGLSGGNEKTNFSFGLSLDDDKGFDRTTRSDSADKDHDTYRNKSVSLALDHKFNEQFSVGATLLEQHAKSEYDSAGLGANAKYFSKTITSSASVFSTLQITDFWKTRLELGHSQDKLAGYDKLSNPKHQYDINTYRNSIGWLNTISLNKQNELLLGVDYHKDKVRSTTDYDKKDRWNQAGFAQHRFTSDWFNTELGLRHDNNQHYGSRNSWNAALTVPVNPDNSLSLSYAEGFRAPTFNDLFYPEFCDPLWGCFPSDSNPNLKPETSKTYELRWSSRLTDIVSLEASAYRTNIRNAILKNTTLNKLENIDNARINGFEASVIHQFATVRTALNLSFIDARDRDSERGNLLPARARRTISFDVDKQLGNFSAGATWRASSHSFQDADNDQRIAGYGIVDLRGSWAATEELNFGLRLGNIFDKKYSRAVYPYGGKNHGYREDRATIQASVTWTPKLF</sequence>
<dbReference type="GO" id="GO:0015889">
    <property type="term" value="P:cobalamin transport"/>
    <property type="evidence" value="ECO:0007669"/>
    <property type="project" value="TreeGrafter"/>
</dbReference>
<reference evidence="15 16" key="1">
    <citation type="submission" date="2019-03" db="EMBL/GenBank/DDBJ databases">
        <title>Genomic Encyclopedia of Type Strains, Phase IV (KMG-IV): sequencing the most valuable type-strain genomes for metagenomic binning, comparative biology and taxonomic classification.</title>
        <authorList>
            <person name="Goeker M."/>
        </authorList>
    </citation>
    <scope>NUCLEOTIDE SEQUENCE [LARGE SCALE GENOMIC DNA]</scope>
    <source>
        <strain evidence="15 16">DSM 28679</strain>
    </source>
</reference>
<evidence type="ECO:0000256" key="8">
    <source>
        <dbReference type="ARBA" id="ARBA00023136"/>
    </source>
</evidence>
<dbReference type="InterPro" id="IPR039426">
    <property type="entry name" value="TonB-dep_rcpt-like"/>
</dbReference>
<dbReference type="EMBL" id="SNYK01000007">
    <property type="protein sequence ID" value="TDQ37517.1"/>
    <property type="molecule type" value="Genomic_DNA"/>
</dbReference>
<evidence type="ECO:0000256" key="3">
    <source>
        <dbReference type="ARBA" id="ARBA00022452"/>
    </source>
</evidence>
<protein>
    <submittedName>
        <fullName evidence="15">Vitamin B12 transporter</fullName>
    </submittedName>
</protein>
<evidence type="ECO:0000256" key="4">
    <source>
        <dbReference type="ARBA" id="ARBA00022692"/>
    </source>
</evidence>
<evidence type="ECO:0000256" key="1">
    <source>
        <dbReference type="ARBA" id="ARBA00004571"/>
    </source>
</evidence>
<dbReference type="SUPFAM" id="SSF56935">
    <property type="entry name" value="Porins"/>
    <property type="match status" value="1"/>
</dbReference>
<comment type="similarity">
    <text evidence="10 11">Belongs to the TonB-dependent receptor family.</text>
</comment>
<keyword evidence="7 11" id="KW-0798">TonB box</keyword>
<dbReference type="GO" id="GO:0006811">
    <property type="term" value="P:monoatomic ion transport"/>
    <property type="evidence" value="ECO:0007669"/>
    <property type="project" value="UniProtKB-KW"/>
</dbReference>
<accession>A0A4V3D4T8</accession>
<dbReference type="InterPro" id="IPR037066">
    <property type="entry name" value="Plug_dom_sf"/>
</dbReference>
<feature type="signal peptide" evidence="12">
    <location>
        <begin position="1"/>
        <end position="19"/>
    </location>
</feature>
<keyword evidence="2 10" id="KW-0813">Transport</keyword>
<dbReference type="InterPro" id="IPR036942">
    <property type="entry name" value="Beta-barrel_TonB_sf"/>
</dbReference>
<dbReference type="OrthoDB" id="9764669at2"/>
<evidence type="ECO:0000313" key="16">
    <source>
        <dbReference type="Proteomes" id="UP000294575"/>
    </source>
</evidence>
<keyword evidence="6" id="KW-0406">Ion transport</keyword>
<keyword evidence="8 10" id="KW-0472">Membrane</keyword>
<comment type="subcellular location">
    <subcellularLocation>
        <location evidence="1 10">Cell outer membrane</location>
        <topology evidence="1 10">Multi-pass membrane protein</topology>
    </subcellularLocation>
</comment>
<dbReference type="Gene3D" id="2.170.130.10">
    <property type="entry name" value="TonB-dependent receptor, plug domain"/>
    <property type="match status" value="1"/>
</dbReference>
<feature type="domain" description="TonB-dependent receptor plug" evidence="14">
    <location>
        <begin position="45"/>
        <end position="153"/>
    </location>
</feature>
<name>A0A4V3D4T8_9GAMM</name>
<dbReference type="PANTHER" id="PTHR30069:SF53">
    <property type="entry name" value="COLICIN I RECEPTOR-RELATED"/>
    <property type="match status" value="1"/>
</dbReference>
<dbReference type="RefSeq" id="WP_101495649.1">
    <property type="nucleotide sequence ID" value="NZ_LNJZ01000002.1"/>
</dbReference>
<dbReference type="InterPro" id="IPR012910">
    <property type="entry name" value="Plug_dom"/>
</dbReference>
<proteinExistence type="inferred from homology"/>
<keyword evidence="5 12" id="KW-0732">Signal</keyword>
<feature type="chain" id="PRO_5020741734" evidence="12">
    <location>
        <begin position="20"/>
        <end position="638"/>
    </location>
</feature>
<dbReference type="Pfam" id="PF00593">
    <property type="entry name" value="TonB_dep_Rec_b-barrel"/>
    <property type="match status" value="1"/>
</dbReference>
<evidence type="ECO:0000256" key="12">
    <source>
        <dbReference type="SAM" id="SignalP"/>
    </source>
</evidence>
<dbReference type="PROSITE" id="PS52016">
    <property type="entry name" value="TONB_DEPENDENT_REC_3"/>
    <property type="match status" value="1"/>
</dbReference>
<dbReference type="GO" id="GO:0009279">
    <property type="term" value="C:cell outer membrane"/>
    <property type="evidence" value="ECO:0007669"/>
    <property type="project" value="UniProtKB-SubCell"/>
</dbReference>
<evidence type="ECO:0000256" key="9">
    <source>
        <dbReference type="ARBA" id="ARBA00023237"/>
    </source>
</evidence>
<organism evidence="15 16">
    <name type="scientific">Thiopseudomonas denitrificans</name>
    <dbReference type="NCBI Taxonomy" id="1501432"/>
    <lineage>
        <taxon>Bacteria</taxon>
        <taxon>Pseudomonadati</taxon>
        <taxon>Pseudomonadota</taxon>
        <taxon>Gammaproteobacteria</taxon>
        <taxon>Pseudomonadales</taxon>
        <taxon>Pseudomonadaceae</taxon>
        <taxon>Thiopseudomonas</taxon>
    </lineage>
</organism>
<evidence type="ECO:0000313" key="15">
    <source>
        <dbReference type="EMBL" id="TDQ37517.1"/>
    </source>
</evidence>
<keyword evidence="16" id="KW-1185">Reference proteome</keyword>
<dbReference type="CDD" id="cd01347">
    <property type="entry name" value="ligand_gated_channel"/>
    <property type="match status" value="1"/>
</dbReference>
<evidence type="ECO:0000259" key="13">
    <source>
        <dbReference type="Pfam" id="PF00593"/>
    </source>
</evidence>
<evidence type="ECO:0000256" key="7">
    <source>
        <dbReference type="ARBA" id="ARBA00023077"/>
    </source>
</evidence>
<evidence type="ECO:0000256" key="11">
    <source>
        <dbReference type="RuleBase" id="RU003357"/>
    </source>
</evidence>
<comment type="caution">
    <text evidence="15">The sequence shown here is derived from an EMBL/GenBank/DDBJ whole genome shotgun (WGS) entry which is preliminary data.</text>
</comment>
<keyword evidence="4 10" id="KW-0812">Transmembrane</keyword>
<gene>
    <name evidence="15" type="ORF">DFQ45_10721</name>
</gene>
<dbReference type="Gene3D" id="2.40.170.20">
    <property type="entry name" value="TonB-dependent receptor, beta-barrel domain"/>
    <property type="match status" value="1"/>
</dbReference>
<evidence type="ECO:0000256" key="6">
    <source>
        <dbReference type="ARBA" id="ARBA00023065"/>
    </source>
</evidence>
<evidence type="ECO:0000256" key="5">
    <source>
        <dbReference type="ARBA" id="ARBA00022729"/>
    </source>
</evidence>